<evidence type="ECO:0000256" key="1">
    <source>
        <dbReference type="SAM" id="Phobius"/>
    </source>
</evidence>
<dbReference type="KEGG" id="vg:55608558"/>
<protein>
    <submittedName>
        <fullName evidence="2">Uncharacterized protein</fullName>
    </submittedName>
</protein>
<reference evidence="2 3" key="1">
    <citation type="submission" date="2018-05" db="EMBL/GenBank/DDBJ databases">
        <title>The genome of Vibrio coralliilyticus phage YC.</title>
        <authorList>
            <person name="Benler S."/>
        </authorList>
    </citation>
    <scope>NUCLEOTIDE SEQUENCE [LARGE SCALE GENOMIC DNA]</scope>
</reference>
<name>A0A384ZS65_9CAUD</name>
<organism evidence="2 3">
    <name type="scientific">Vibrio phage YC</name>
    <dbReference type="NCBI Taxonomy" id="2267403"/>
    <lineage>
        <taxon>Viruses</taxon>
        <taxon>Duplodnaviria</taxon>
        <taxon>Heunggongvirae</taxon>
        <taxon>Uroviricota</taxon>
        <taxon>Caudoviricetes</taxon>
        <taxon>Pantevenvirales</taxon>
        <taxon>Ackermannviridae</taxon>
        <taxon>Campanilevirus</taxon>
        <taxon>Campanilevirus YC</taxon>
    </lineage>
</organism>
<dbReference type="Proteomes" id="UP000260311">
    <property type="component" value="Segment"/>
</dbReference>
<proteinExistence type="predicted"/>
<keyword evidence="1" id="KW-0812">Transmembrane</keyword>
<evidence type="ECO:0000313" key="3">
    <source>
        <dbReference type="Proteomes" id="UP000260311"/>
    </source>
</evidence>
<dbReference type="EMBL" id="MH375644">
    <property type="protein sequence ID" value="AXC34480.1"/>
    <property type="molecule type" value="Genomic_DNA"/>
</dbReference>
<dbReference type="RefSeq" id="YP_009838326.1">
    <property type="nucleotide sequence ID" value="NC_048709.1"/>
</dbReference>
<accession>A0A384ZS65</accession>
<keyword evidence="1" id="KW-0472">Membrane</keyword>
<dbReference type="GeneID" id="55608558"/>
<sequence length="63" mass="6739">MSTLPFTIALTSVFCGIIYMFPRISWFMASLVLLLLVCTDAGDAALINLGSGLNNTLSELLKG</sequence>
<evidence type="ECO:0000313" key="2">
    <source>
        <dbReference type="EMBL" id="AXC34480.1"/>
    </source>
</evidence>
<keyword evidence="1" id="KW-1133">Transmembrane helix</keyword>
<keyword evidence="3" id="KW-1185">Reference proteome</keyword>
<feature type="transmembrane region" description="Helical" evidence="1">
    <location>
        <begin position="25"/>
        <end position="47"/>
    </location>
</feature>